<keyword evidence="9" id="KW-1185">Reference proteome</keyword>
<feature type="binding site" evidence="7">
    <location>
        <position position="191"/>
    </location>
    <ligand>
        <name>substrate</name>
    </ligand>
</feature>
<dbReference type="NCBIfam" id="TIGR01001">
    <property type="entry name" value="metA"/>
    <property type="match status" value="1"/>
</dbReference>
<comment type="pathway">
    <text evidence="7">Amino-acid biosynthesis; L-methionine biosynthesis via de novo pathway; O-acetyl-L-homoserine from L-homoserine: step 1/1.</text>
</comment>
<evidence type="ECO:0000256" key="7">
    <source>
        <dbReference type="HAMAP-Rule" id="MF_00295"/>
    </source>
</evidence>
<feature type="site" description="Important for acyl-CoA specificity" evidence="7">
    <location>
        <position position="111"/>
    </location>
</feature>
<keyword evidence="4 7" id="KW-0486">Methionine biosynthesis</keyword>
<dbReference type="Gene3D" id="3.40.50.880">
    <property type="match status" value="1"/>
</dbReference>
<dbReference type="Proteomes" id="UP000830167">
    <property type="component" value="Chromosome"/>
</dbReference>
<evidence type="ECO:0000256" key="1">
    <source>
        <dbReference type="ARBA" id="ARBA00022490"/>
    </source>
</evidence>
<dbReference type="PIRSF" id="PIRSF000450">
    <property type="entry name" value="H_ser_succinyltr"/>
    <property type="match status" value="1"/>
</dbReference>
<evidence type="ECO:0000256" key="6">
    <source>
        <dbReference type="ARBA" id="ARBA00049043"/>
    </source>
</evidence>
<protein>
    <recommendedName>
        <fullName evidence="7">Homoserine O-acetyltransferase</fullName>
        <shortName evidence="7">HAT</shortName>
        <ecNumber evidence="7">2.3.1.31</ecNumber>
    </recommendedName>
    <alternativeName>
        <fullName evidence="7">Homoserine transacetylase</fullName>
        <shortName evidence="7">HTA</shortName>
    </alternativeName>
</protein>
<evidence type="ECO:0000313" key="8">
    <source>
        <dbReference type="EMBL" id="UOF92592.1"/>
    </source>
</evidence>
<gene>
    <name evidence="8" type="primary">metA</name>
    <name evidence="7" type="synonym">metAA</name>
    <name evidence="8" type="ORF">LSG31_10780</name>
</gene>
<organism evidence="8 9">
    <name type="scientific">Fodinisporobacter ferrooxydans</name>
    <dbReference type="NCBI Taxonomy" id="2901836"/>
    <lineage>
        <taxon>Bacteria</taxon>
        <taxon>Bacillati</taxon>
        <taxon>Bacillota</taxon>
        <taxon>Bacilli</taxon>
        <taxon>Bacillales</taxon>
        <taxon>Alicyclobacillaceae</taxon>
        <taxon>Fodinisporobacter</taxon>
    </lineage>
</organism>
<name>A0ABY4CQ18_9BACL</name>
<dbReference type="CDD" id="cd03131">
    <property type="entry name" value="GATase1_HTS"/>
    <property type="match status" value="1"/>
</dbReference>
<dbReference type="HAMAP" id="MF_00295">
    <property type="entry name" value="MetA_acyltransf"/>
    <property type="match status" value="1"/>
</dbReference>
<comment type="catalytic activity">
    <reaction evidence="6 7">
        <text>L-homoserine + acetyl-CoA = O-acetyl-L-homoserine + CoA</text>
        <dbReference type="Rhea" id="RHEA:13701"/>
        <dbReference type="ChEBI" id="CHEBI:57287"/>
        <dbReference type="ChEBI" id="CHEBI:57288"/>
        <dbReference type="ChEBI" id="CHEBI:57476"/>
        <dbReference type="ChEBI" id="CHEBI:57716"/>
        <dbReference type="EC" id="2.3.1.31"/>
    </reaction>
</comment>
<feature type="binding site" evidence="7">
    <location>
        <position position="163"/>
    </location>
    <ligand>
        <name>substrate</name>
    </ligand>
</feature>
<dbReference type="InterPro" id="IPR005697">
    <property type="entry name" value="HST_MetA"/>
</dbReference>
<proteinExistence type="inferred from homology"/>
<dbReference type="PANTHER" id="PTHR20919">
    <property type="entry name" value="HOMOSERINE O-SUCCINYLTRANSFERASE"/>
    <property type="match status" value="1"/>
</dbReference>
<keyword evidence="1 7" id="KW-0963">Cytoplasm</keyword>
<accession>A0ABY4CQ18</accession>
<dbReference type="GO" id="GO:0008899">
    <property type="term" value="F:homoserine O-succinyltransferase activity"/>
    <property type="evidence" value="ECO:0007669"/>
    <property type="project" value="UniProtKB-EC"/>
</dbReference>
<evidence type="ECO:0000256" key="2">
    <source>
        <dbReference type="ARBA" id="ARBA00022605"/>
    </source>
</evidence>
<feature type="active site" description="Proton acceptor" evidence="7">
    <location>
        <position position="234"/>
    </location>
</feature>
<feature type="binding site" evidence="7">
    <location>
        <position position="248"/>
    </location>
    <ligand>
        <name>substrate</name>
    </ligand>
</feature>
<feature type="active site" evidence="7">
    <location>
        <position position="236"/>
    </location>
</feature>
<dbReference type="EC" id="2.3.1.31" evidence="7"/>
<dbReference type="Pfam" id="PF04204">
    <property type="entry name" value="HTS"/>
    <property type="match status" value="1"/>
</dbReference>
<evidence type="ECO:0000256" key="3">
    <source>
        <dbReference type="ARBA" id="ARBA00022679"/>
    </source>
</evidence>
<feature type="site" description="Important for substrate specificity" evidence="7">
    <location>
        <position position="191"/>
    </location>
</feature>
<sequence length="313" mass="36828">MPIKVPNHLPAKEILENENIFVMDEDRAFHQDIRPLKLAILNLMPIKETTETQLLRLLSNTPLQLDITFLRMKTHESKNTSQTHLQTFYHTFDDVKDQNFDGLIITGAPIEHLSYEEVSYWNEFRTIMEWKMTHVFSTLHICWASQAGLYYHYGIQKYPLPEKIFGVFSHQVLKDTPLVRGFDEEFYAPHSRHTEIRREDIEKVGDLDILSVSEEAGIYMVATKDGRQVFVTGHSEYDRYTLKEEYDRDVSKGDAIAIPKHYFPNDNPSCTPIYRWRSHANLLYTNWLNYCVYQETPYDLSKISDLQKEPSRV</sequence>
<comment type="function">
    <text evidence="7">Transfers an acetyl group from acetyl-CoA to L-homoserine, forming acetyl-L-homoserine.</text>
</comment>
<evidence type="ECO:0000256" key="4">
    <source>
        <dbReference type="ARBA" id="ARBA00023167"/>
    </source>
</evidence>
<keyword evidence="2 7" id="KW-0028">Amino-acid biosynthesis</keyword>
<evidence type="ECO:0000313" key="9">
    <source>
        <dbReference type="Proteomes" id="UP000830167"/>
    </source>
</evidence>
<reference evidence="8" key="1">
    <citation type="submission" date="2021-12" db="EMBL/GenBank/DDBJ databases">
        <title>Alicyclobacillaceae gen. nov., sp. nov., isolated from chalcocite enrichment system.</title>
        <authorList>
            <person name="Jiang Z."/>
        </authorList>
    </citation>
    <scope>NUCLEOTIDE SEQUENCE</scope>
    <source>
        <strain evidence="8">MYW30-H2</strain>
    </source>
</reference>
<comment type="subcellular location">
    <subcellularLocation>
        <location evidence="7">Cytoplasm</location>
    </subcellularLocation>
</comment>
<keyword evidence="3 7" id="KW-0808">Transferase</keyword>
<keyword evidence="5 7" id="KW-0012">Acyltransferase</keyword>
<dbReference type="RefSeq" id="WP_347439260.1">
    <property type="nucleotide sequence ID" value="NZ_CP089291.1"/>
</dbReference>
<dbReference type="InterPro" id="IPR033752">
    <property type="entry name" value="MetA_family"/>
</dbReference>
<dbReference type="EMBL" id="CP089291">
    <property type="protein sequence ID" value="UOF92592.1"/>
    <property type="molecule type" value="Genomic_DNA"/>
</dbReference>
<dbReference type="SUPFAM" id="SSF52317">
    <property type="entry name" value="Class I glutamine amidotransferase-like"/>
    <property type="match status" value="1"/>
</dbReference>
<feature type="active site" description="Acyl-thioester intermediate" evidence="7">
    <location>
        <position position="142"/>
    </location>
</feature>
<evidence type="ECO:0000256" key="5">
    <source>
        <dbReference type="ARBA" id="ARBA00023315"/>
    </source>
</evidence>
<comment type="similarity">
    <text evidence="7">Belongs to the MetA family.</text>
</comment>
<comment type="caution">
    <text evidence="7">Lacks conserved residue(s) required for the propagation of feature annotation.</text>
</comment>
<dbReference type="PANTHER" id="PTHR20919:SF0">
    <property type="entry name" value="HOMOSERINE O-SUCCINYLTRANSFERASE"/>
    <property type="match status" value="1"/>
</dbReference>
<dbReference type="InterPro" id="IPR029062">
    <property type="entry name" value="Class_I_gatase-like"/>
</dbReference>